<dbReference type="OrthoDB" id="9843035at2"/>
<proteinExistence type="predicted"/>
<dbReference type="RefSeq" id="WP_087144741.1">
    <property type="nucleotide sequence ID" value="NZ_FUKI01000145.1"/>
</dbReference>
<sequence>MKSRGFTLLTAMGFALSGLALAADVESKTPVHKYWTCAISSYSSAVDDNYQKYTCRANTQYSNPPCREFVVEYDGNEGVRPGDSYRAVINQNNAAKYNDGKSQAETSRIEIKSDKDKYVYTHTVVKAGLKFSSKWVYNGVCHYYEAPASEKIYMDEGLKTE</sequence>
<organism evidence="2 3">
    <name type="scientific">Crenothrix polyspora</name>
    <dbReference type="NCBI Taxonomy" id="360316"/>
    <lineage>
        <taxon>Bacteria</taxon>
        <taxon>Pseudomonadati</taxon>
        <taxon>Pseudomonadota</taxon>
        <taxon>Gammaproteobacteria</taxon>
        <taxon>Methylococcales</taxon>
        <taxon>Crenotrichaceae</taxon>
        <taxon>Crenothrix</taxon>
    </lineage>
</organism>
<accession>A0A1R4HGH4</accession>
<reference evidence="3" key="1">
    <citation type="submission" date="2017-02" db="EMBL/GenBank/DDBJ databases">
        <authorList>
            <person name="Daims H."/>
        </authorList>
    </citation>
    <scope>NUCLEOTIDE SEQUENCE [LARGE SCALE GENOMIC DNA]</scope>
</reference>
<evidence type="ECO:0000313" key="2">
    <source>
        <dbReference type="EMBL" id="SJM95324.1"/>
    </source>
</evidence>
<evidence type="ECO:0000313" key="3">
    <source>
        <dbReference type="Proteomes" id="UP000195667"/>
    </source>
</evidence>
<dbReference type="AlphaFoldDB" id="A0A1R4HGH4"/>
<feature type="chain" id="PRO_5012390564" evidence="1">
    <location>
        <begin position="23"/>
        <end position="161"/>
    </location>
</feature>
<name>A0A1R4HGH4_9GAMM</name>
<dbReference type="Proteomes" id="UP000195667">
    <property type="component" value="Unassembled WGS sequence"/>
</dbReference>
<protein>
    <submittedName>
        <fullName evidence="2">Uncharacterized protein</fullName>
    </submittedName>
</protein>
<evidence type="ECO:0000256" key="1">
    <source>
        <dbReference type="SAM" id="SignalP"/>
    </source>
</evidence>
<keyword evidence="1" id="KW-0732">Signal</keyword>
<dbReference type="EMBL" id="FUKI01000145">
    <property type="protein sequence ID" value="SJM95324.1"/>
    <property type="molecule type" value="Genomic_DNA"/>
</dbReference>
<gene>
    <name evidence="2" type="ORF">CRENPOLYSF1_670042</name>
</gene>
<keyword evidence="3" id="KW-1185">Reference proteome</keyword>
<feature type="signal peptide" evidence="1">
    <location>
        <begin position="1"/>
        <end position="22"/>
    </location>
</feature>